<keyword evidence="1" id="KW-0560">Oxidoreductase</keyword>
<gene>
    <name evidence="4" type="ORF">F7O44_25745</name>
</gene>
<evidence type="ECO:0000313" key="4">
    <source>
        <dbReference type="EMBL" id="NDL60486.1"/>
    </source>
</evidence>
<dbReference type="RefSeq" id="WP_162453196.1">
    <property type="nucleotide sequence ID" value="NZ_WLZY01000012.1"/>
</dbReference>
<evidence type="ECO:0000256" key="2">
    <source>
        <dbReference type="SAM" id="MobiDB-lite"/>
    </source>
</evidence>
<dbReference type="SUPFAM" id="SSF51679">
    <property type="entry name" value="Bacterial luciferase-like"/>
    <property type="match status" value="1"/>
</dbReference>
<sequence>MPDYGHDLMFGAGLDSPSQHPATTVRLAELADRAGLELVAFMDHPYQPAYLDTWTLLSYVAARTSRIRLAASVHPIPMRPPAMLARSSASLDLLSGGRFELGLGAGHYFDAIEAMGGPPRSPGTAVTALAEGIQIIREIWDTDTRGGVNVEGQHYQVRGAKRGPRPAHDIGIWIGAYKPRMLRLTGRVADGWLPSLPAMQPGDLTIGNTIIDEAAEEAGRSPRDIRRLLNPGVELTVDQLVELVLSDGISTFNFEIDGPDTIDRLAHEIAPAVRETVAKERSRHHRPSEHPDWKGQPT</sequence>
<feature type="region of interest" description="Disordered" evidence="2">
    <location>
        <begin position="276"/>
        <end position="298"/>
    </location>
</feature>
<dbReference type="Proteomes" id="UP000460435">
    <property type="component" value="Unassembled WGS sequence"/>
</dbReference>
<evidence type="ECO:0000259" key="3">
    <source>
        <dbReference type="Pfam" id="PF00296"/>
    </source>
</evidence>
<name>A0A7K3MB53_9ACTN</name>
<dbReference type="PANTHER" id="PTHR43244:SF1">
    <property type="entry name" value="5,10-METHYLENETETRAHYDROMETHANOPTERIN REDUCTASE"/>
    <property type="match status" value="1"/>
</dbReference>
<dbReference type="InterPro" id="IPR050564">
    <property type="entry name" value="F420-G6PD/mer"/>
</dbReference>
<dbReference type="CDD" id="cd01097">
    <property type="entry name" value="Tetrahydromethanopterin_reductase"/>
    <property type="match status" value="1"/>
</dbReference>
<evidence type="ECO:0000256" key="1">
    <source>
        <dbReference type="ARBA" id="ARBA00023002"/>
    </source>
</evidence>
<accession>A0A7K3MB53</accession>
<protein>
    <submittedName>
        <fullName evidence="4">LLM class flavin-dependent oxidoreductase</fullName>
    </submittedName>
</protein>
<feature type="compositionally biased region" description="Basic and acidic residues" evidence="2">
    <location>
        <begin position="288"/>
        <end position="298"/>
    </location>
</feature>
<reference evidence="4 5" key="1">
    <citation type="submission" date="2019-11" db="EMBL/GenBank/DDBJ databases">
        <authorList>
            <person name="Li X.-J."/>
            <person name="Feng X.-M."/>
        </authorList>
    </citation>
    <scope>NUCLEOTIDE SEQUENCE [LARGE SCALE GENOMIC DNA]</scope>
    <source>
        <strain evidence="4 5">XMNu-373</strain>
    </source>
</reference>
<feature type="domain" description="Luciferase-like" evidence="3">
    <location>
        <begin position="12"/>
        <end position="229"/>
    </location>
</feature>
<dbReference type="EMBL" id="WLZY01000012">
    <property type="protein sequence ID" value="NDL60486.1"/>
    <property type="molecule type" value="Genomic_DNA"/>
</dbReference>
<proteinExistence type="predicted"/>
<comment type="caution">
    <text evidence="4">The sequence shown here is derived from an EMBL/GenBank/DDBJ whole genome shotgun (WGS) entry which is preliminary data.</text>
</comment>
<dbReference type="PANTHER" id="PTHR43244">
    <property type="match status" value="1"/>
</dbReference>
<dbReference type="Pfam" id="PF00296">
    <property type="entry name" value="Bac_luciferase"/>
    <property type="match status" value="1"/>
</dbReference>
<keyword evidence="5" id="KW-1185">Reference proteome</keyword>
<evidence type="ECO:0000313" key="5">
    <source>
        <dbReference type="Proteomes" id="UP000460435"/>
    </source>
</evidence>
<organism evidence="4 5">
    <name type="scientific">Phytoactinopolyspora mesophila</name>
    <dbReference type="NCBI Taxonomy" id="2650750"/>
    <lineage>
        <taxon>Bacteria</taxon>
        <taxon>Bacillati</taxon>
        <taxon>Actinomycetota</taxon>
        <taxon>Actinomycetes</taxon>
        <taxon>Jiangellales</taxon>
        <taxon>Jiangellaceae</taxon>
        <taxon>Phytoactinopolyspora</taxon>
    </lineage>
</organism>
<dbReference type="InterPro" id="IPR036661">
    <property type="entry name" value="Luciferase-like_sf"/>
</dbReference>
<dbReference type="AlphaFoldDB" id="A0A7K3MB53"/>
<dbReference type="InterPro" id="IPR011251">
    <property type="entry name" value="Luciferase-like_dom"/>
</dbReference>
<dbReference type="Gene3D" id="3.20.20.30">
    <property type="entry name" value="Luciferase-like domain"/>
    <property type="match status" value="1"/>
</dbReference>
<dbReference type="GO" id="GO:0016705">
    <property type="term" value="F:oxidoreductase activity, acting on paired donors, with incorporation or reduction of molecular oxygen"/>
    <property type="evidence" value="ECO:0007669"/>
    <property type="project" value="InterPro"/>
</dbReference>